<dbReference type="AlphaFoldDB" id="S7UFJ6"/>
<evidence type="ECO:0000313" key="4">
    <source>
        <dbReference type="Proteomes" id="UP000014975"/>
    </source>
</evidence>
<dbReference type="GO" id="GO:0016491">
    <property type="term" value="F:oxidoreductase activity"/>
    <property type="evidence" value="ECO:0007669"/>
    <property type="project" value="InterPro"/>
</dbReference>
<dbReference type="RefSeq" id="WP_020887822.1">
    <property type="nucleotide sequence ID" value="NZ_ATHI01000030.1"/>
</dbReference>
<reference evidence="3 4" key="1">
    <citation type="journal article" date="2013" name="Genome Announc.">
        <title>Draft genome sequences for three mercury-methylating, sulfate-reducing bacteria.</title>
        <authorList>
            <person name="Brown S.D."/>
            <person name="Hurt R.A.Jr."/>
            <person name="Gilmour C.C."/>
            <person name="Elias D.A."/>
        </authorList>
    </citation>
    <scope>NUCLEOTIDE SEQUENCE [LARGE SCALE GENOMIC DNA]</scope>
    <source>
        <strain evidence="3 4">DSM 16529</strain>
    </source>
</reference>
<evidence type="ECO:0000256" key="1">
    <source>
        <dbReference type="ARBA" id="ARBA00006046"/>
    </source>
</evidence>
<feature type="domain" description="Amine oxidase" evidence="2">
    <location>
        <begin position="13"/>
        <end position="289"/>
    </location>
</feature>
<dbReference type="InterPro" id="IPR036188">
    <property type="entry name" value="FAD/NAD-bd_sf"/>
</dbReference>
<evidence type="ECO:0000313" key="3">
    <source>
        <dbReference type="EMBL" id="EPR30998.1"/>
    </source>
</evidence>
<dbReference type="Pfam" id="PF01593">
    <property type="entry name" value="Amino_oxidase"/>
    <property type="match status" value="1"/>
</dbReference>
<dbReference type="PATRIC" id="fig|1121439.3.peg.2503"/>
<dbReference type="Gene3D" id="3.50.50.60">
    <property type="entry name" value="FAD/NAD(P)-binding domain"/>
    <property type="match status" value="1"/>
</dbReference>
<dbReference type="InterPro" id="IPR002937">
    <property type="entry name" value="Amino_oxidase"/>
</dbReference>
<dbReference type="PANTHER" id="PTHR43734">
    <property type="entry name" value="PHYTOENE DESATURASE"/>
    <property type="match status" value="1"/>
</dbReference>
<organism evidence="3 4">
    <name type="scientific">Alkalidesulfovibrio alkalitolerans DSM 16529</name>
    <dbReference type="NCBI Taxonomy" id="1121439"/>
    <lineage>
        <taxon>Bacteria</taxon>
        <taxon>Pseudomonadati</taxon>
        <taxon>Thermodesulfobacteriota</taxon>
        <taxon>Desulfovibrionia</taxon>
        <taxon>Desulfovibrionales</taxon>
        <taxon>Desulfovibrionaceae</taxon>
        <taxon>Alkalidesulfovibrio</taxon>
    </lineage>
</organism>
<dbReference type="STRING" id="1121439.dsat_1125"/>
<dbReference type="OrthoDB" id="9769600at2"/>
<accession>S7UFJ6</accession>
<dbReference type="EMBL" id="ATHI01000030">
    <property type="protein sequence ID" value="EPR30998.1"/>
    <property type="molecule type" value="Genomic_DNA"/>
</dbReference>
<proteinExistence type="inferred from homology"/>
<dbReference type="SUPFAM" id="SSF51971">
    <property type="entry name" value="Nucleotide-binding domain"/>
    <property type="match status" value="1"/>
</dbReference>
<keyword evidence="4" id="KW-1185">Reference proteome</keyword>
<comment type="caution">
    <text evidence="3">The sequence shown here is derived from an EMBL/GenBank/DDBJ whole genome shotgun (WGS) entry which is preliminary data.</text>
</comment>
<protein>
    <submittedName>
        <fullName evidence="3">Amine oxidase, flavin-containing</fullName>
    </submittedName>
</protein>
<dbReference type="eggNOG" id="COG1232">
    <property type="taxonomic scope" value="Bacteria"/>
</dbReference>
<name>S7UFJ6_9BACT</name>
<evidence type="ECO:0000259" key="2">
    <source>
        <dbReference type="Pfam" id="PF01593"/>
    </source>
</evidence>
<gene>
    <name evidence="3" type="ORF">dsat_1125</name>
</gene>
<comment type="similarity">
    <text evidence="1">Belongs to the carotenoid/retinoid oxidoreductase family.</text>
</comment>
<dbReference type="PANTHER" id="PTHR43734:SF4">
    <property type="entry name" value="AMINE OXIDASE DOMAIN-CONTAINING PROTEIN"/>
    <property type="match status" value="1"/>
</dbReference>
<dbReference type="Proteomes" id="UP000014975">
    <property type="component" value="Unassembled WGS sequence"/>
</dbReference>
<sequence length="449" mass="50005">MTVKYLICGAGPTGLGAANRLMELGENSFLVLEREAYAGGLSASFTDANGFTWDVGGHVLFSHYPYFDALLADLLGDDVLTHQRVSRVRIAGGWVPYPFQNNIRHLPPEERWECVRELLPGRRPEITPANFREWFEVVFGKGIARLFMAPYNFKVWATPPELMDFRWIGERVSVVGLEQVLKNIILARDDVAWGPNNTFHFPLHGGTGEIFRRLAARLGDRVRYGDGLARLDAEKRRATTQSGEVIEYETLLSTMPLDLMVTDVLSEAPNAVREAAKSLAHNSVHVCGVGVAGLRPDPTCWMYFPEADCPFYRVTNFHNYSPNNVARPGEQMGFMAEVSSSPHKPVDKAAVMKHTVQGLVNTTLMRPGEAEKAVTAWQMDVEHGYPVPTLGRDAALAVIQPWLASHAVFSRGRFGGWKYEVGNMDHSVMQGVEWAERMLLGKPETTYGA</sequence>